<dbReference type="PANTHER" id="PTHR46042">
    <property type="entry name" value="DIPHTHINE METHYLTRANSFERASE"/>
    <property type="match status" value="1"/>
</dbReference>
<gene>
    <name evidence="9" type="ORF">ZT1A5_G6520</name>
</gene>
<organism evidence="9 10">
    <name type="scientific">Zymoseptoria tritici ST99CH_1A5</name>
    <dbReference type="NCBI Taxonomy" id="1276529"/>
    <lineage>
        <taxon>Eukaryota</taxon>
        <taxon>Fungi</taxon>
        <taxon>Dikarya</taxon>
        <taxon>Ascomycota</taxon>
        <taxon>Pezizomycotina</taxon>
        <taxon>Dothideomycetes</taxon>
        <taxon>Dothideomycetidae</taxon>
        <taxon>Mycosphaerellales</taxon>
        <taxon>Mycosphaerellaceae</taxon>
        <taxon>Zymoseptoria</taxon>
    </lineage>
</organism>
<evidence type="ECO:0000256" key="4">
    <source>
        <dbReference type="ARBA" id="ARBA00022801"/>
    </source>
</evidence>
<reference evidence="9 10" key="1">
    <citation type="submission" date="2016-10" db="EMBL/GenBank/DDBJ databases">
        <authorList>
            <person name="Varghese N."/>
        </authorList>
    </citation>
    <scope>NUCLEOTIDE SEQUENCE [LARGE SCALE GENOMIC DNA]</scope>
</reference>
<dbReference type="InterPro" id="IPR052415">
    <property type="entry name" value="Diphthine_MTase"/>
</dbReference>
<dbReference type="SUPFAM" id="SSF50978">
    <property type="entry name" value="WD40 repeat-like"/>
    <property type="match status" value="1"/>
</dbReference>
<dbReference type="GO" id="GO:0005737">
    <property type="term" value="C:cytoplasm"/>
    <property type="evidence" value="ECO:0007669"/>
    <property type="project" value="TreeGrafter"/>
</dbReference>
<evidence type="ECO:0000313" key="9">
    <source>
        <dbReference type="EMBL" id="SMY25078.1"/>
    </source>
</evidence>
<protein>
    <recommendedName>
        <fullName evidence="6">methylated diphthine methylhydrolase</fullName>
        <ecNumber evidence="6">3.1.1.97</ecNumber>
    </recommendedName>
</protein>
<feature type="compositionally biased region" description="Acidic residues" evidence="8">
    <location>
        <begin position="64"/>
        <end position="76"/>
    </location>
</feature>
<feature type="region of interest" description="Disordered" evidence="8">
    <location>
        <begin position="41"/>
        <end position="93"/>
    </location>
</feature>
<dbReference type="Gene3D" id="2.130.10.10">
    <property type="entry name" value="YVTN repeat-like/Quinoprotein amine dehydrogenase"/>
    <property type="match status" value="1"/>
</dbReference>
<comment type="catalytic activity">
    <reaction evidence="7">
        <text>diphthine methyl ester-[translation elongation factor 2] + H2O = diphthine-[translation elongation factor 2] + methanol + H(+)</text>
        <dbReference type="Rhea" id="RHEA:42656"/>
        <dbReference type="Rhea" id="RHEA-COMP:10172"/>
        <dbReference type="Rhea" id="RHEA-COMP:10173"/>
        <dbReference type="ChEBI" id="CHEBI:15377"/>
        <dbReference type="ChEBI" id="CHEBI:15378"/>
        <dbReference type="ChEBI" id="CHEBI:17790"/>
        <dbReference type="ChEBI" id="CHEBI:79005"/>
        <dbReference type="ChEBI" id="CHEBI:82696"/>
        <dbReference type="EC" id="3.1.1.97"/>
    </reaction>
</comment>
<dbReference type="GO" id="GO:0017183">
    <property type="term" value="P:protein histidyl modification to diphthamide"/>
    <property type="evidence" value="ECO:0007669"/>
    <property type="project" value="TreeGrafter"/>
</dbReference>
<evidence type="ECO:0000256" key="7">
    <source>
        <dbReference type="ARBA" id="ARBA00047551"/>
    </source>
</evidence>
<dbReference type="EC" id="3.1.1.97" evidence="6"/>
<accession>A0A1Y6LNQ2</accession>
<dbReference type="AlphaFoldDB" id="A0A1Y6LNQ2"/>
<name>A0A1Y6LNQ2_ZYMTR</name>
<evidence type="ECO:0000256" key="2">
    <source>
        <dbReference type="ARBA" id="ARBA00022574"/>
    </source>
</evidence>
<evidence type="ECO:0000313" key="10">
    <source>
        <dbReference type="Proteomes" id="UP000215453"/>
    </source>
</evidence>
<evidence type="ECO:0000256" key="5">
    <source>
        <dbReference type="ARBA" id="ARBA00038092"/>
    </source>
</evidence>
<dbReference type="InterPro" id="IPR001680">
    <property type="entry name" value="WD40_rpt"/>
</dbReference>
<dbReference type="PANTHER" id="PTHR46042:SF1">
    <property type="entry name" value="DIPHTHINE METHYLTRANSFERASE"/>
    <property type="match status" value="1"/>
</dbReference>
<sequence length="449" mass="49046">MAEAIKSITSRILDLPPSCIAFVPTHPRLFVVGTYYLHPREEQETLPSESKVDPENDAGQSSNDADDEEERDEDDEVQRKDPQPQKRSGSLILFDLDPETSQVTLLQTLPISSAVLDIQWRPSLSSSTVSSPPLLATATSTGSVHFHTLASSSSSAPAELQHNSTHQLTDSTAELCLYFAWHPTRPDIFGATFNDGSAKVYSTSPTHSPTSRNELTIHHIATLPSHSLETWFLSFSPTPASDNSSSVYTGGDDGLLLVSSLPLSNEPVLEAINLPPRIQDRKSHQAGVTSILPLPASFSPTASQRRELVLTGSYDDHIRLLSLPVPGQTGRVQVLAEMDLSGGVWRLSFLSSSTTKDGEGEDVVILASCMHAGTRIVRLHRPRQGGVGVGEEGDWEFEVLARFEEHQSMNYGSDVQPVVGVGDGKGRRRRKIVSTSFYDRLLCVWDVEL</sequence>
<dbReference type="EMBL" id="LT882681">
    <property type="protein sequence ID" value="SMY25078.1"/>
    <property type="molecule type" value="Genomic_DNA"/>
</dbReference>
<keyword evidence="4" id="KW-0378">Hydrolase</keyword>
<comment type="similarity">
    <text evidence="5">Belongs to the DPH7 family.</text>
</comment>
<keyword evidence="2" id="KW-0853">WD repeat</keyword>
<dbReference type="SMART" id="SM00320">
    <property type="entry name" value="WD40"/>
    <property type="match status" value="5"/>
</dbReference>
<keyword evidence="3" id="KW-0677">Repeat</keyword>
<evidence type="ECO:0000256" key="3">
    <source>
        <dbReference type="ARBA" id="ARBA00022737"/>
    </source>
</evidence>
<evidence type="ECO:0000256" key="1">
    <source>
        <dbReference type="ARBA" id="ARBA00005156"/>
    </source>
</evidence>
<dbReference type="InterPro" id="IPR036322">
    <property type="entry name" value="WD40_repeat_dom_sf"/>
</dbReference>
<proteinExistence type="inferred from homology"/>
<comment type="pathway">
    <text evidence="1">Protein modification; peptidyl-diphthamide biosynthesis.</text>
</comment>
<dbReference type="InterPro" id="IPR015943">
    <property type="entry name" value="WD40/YVTN_repeat-like_dom_sf"/>
</dbReference>
<dbReference type="GO" id="GO:0061685">
    <property type="term" value="F:diphthine methylesterase activity"/>
    <property type="evidence" value="ECO:0007669"/>
    <property type="project" value="UniProtKB-EC"/>
</dbReference>
<dbReference type="Proteomes" id="UP000215453">
    <property type="component" value="Chromosome 6"/>
</dbReference>
<evidence type="ECO:0000256" key="8">
    <source>
        <dbReference type="SAM" id="MobiDB-lite"/>
    </source>
</evidence>
<evidence type="ECO:0000256" key="6">
    <source>
        <dbReference type="ARBA" id="ARBA00039131"/>
    </source>
</evidence>